<protein>
    <submittedName>
        <fullName evidence="1">Uncharacterized protein</fullName>
    </submittedName>
</protein>
<evidence type="ECO:0000313" key="1">
    <source>
        <dbReference type="EMBL" id="CAB4134522.1"/>
    </source>
</evidence>
<accession>A0A6J5LLW7</accession>
<name>A0A6J5LLW7_9CAUD</name>
<sequence>MPQLNLLRNSRVFLTANVDTNNIVQTSGFVAANTQELSVLDNFSFSQQTNADTVAIMEASSAPARGQRSFNTSLNPVEFSFSTYIRPNLNTTVKADESVLWAAFFSATQPNLTGTTLGGTITTATCSATTGQATVVGTSLSTYTVGKVYHLRGAVGARANELNSPVRVLSSSATTLIVQYLTAPTSTAFTTANITTAVSLSGSAWIEHPAVAADTTIGNTAYSEVTSAFSNINQFFGIGFVIVMDSVTYVIDNAALDQASIDFGLDGIATIAWSGKGTALRSLAQSTITGSVFSGALTGTFNGKSSVATTRYITNKLSTVSLAGQIGGGGTAYNIPLTGGSITFANNLNYLTPANLGVVNLPIGYYAGTRSITGSLNAYLRTGTNTTGQSNAAQLLADMLSAASTVVEPKYQLEVQVGGSSNPVRVELRGNGANLQIPTVDTQDIISTVINFTIEGADAVQGTSTAGYDLEAVNDVRIRYFSN</sequence>
<dbReference type="EMBL" id="LR796284">
    <property type="protein sequence ID" value="CAB4134522.1"/>
    <property type="molecule type" value="Genomic_DNA"/>
</dbReference>
<gene>
    <name evidence="1" type="ORF">UFOVP273_141</name>
</gene>
<reference evidence="1" key="1">
    <citation type="submission" date="2020-04" db="EMBL/GenBank/DDBJ databases">
        <authorList>
            <person name="Chiriac C."/>
            <person name="Salcher M."/>
            <person name="Ghai R."/>
            <person name="Kavagutti S V."/>
        </authorList>
    </citation>
    <scope>NUCLEOTIDE SEQUENCE</scope>
</reference>
<organism evidence="1">
    <name type="scientific">uncultured Caudovirales phage</name>
    <dbReference type="NCBI Taxonomy" id="2100421"/>
    <lineage>
        <taxon>Viruses</taxon>
        <taxon>Duplodnaviria</taxon>
        <taxon>Heunggongvirae</taxon>
        <taxon>Uroviricota</taxon>
        <taxon>Caudoviricetes</taxon>
        <taxon>Peduoviridae</taxon>
        <taxon>Maltschvirus</taxon>
        <taxon>Maltschvirus maltsch</taxon>
    </lineage>
</organism>
<proteinExistence type="predicted"/>